<comment type="similarity">
    <text evidence="3">Belongs to the peptidase A22B family.</text>
</comment>
<name>A0A2G9HNQ7_9LAMI</name>
<evidence type="ECO:0000256" key="3">
    <source>
        <dbReference type="ARBA" id="ARBA00006859"/>
    </source>
</evidence>
<evidence type="ECO:0000256" key="5">
    <source>
        <dbReference type="ARBA" id="ARBA00022692"/>
    </source>
</evidence>
<dbReference type="OrthoDB" id="780650at2759"/>
<evidence type="ECO:0000256" key="1">
    <source>
        <dbReference type="ARBA" id="ARBA00003012"/>
    </source>
</evidence>
<dbReference type="Gene3D" id="3.50.30.30">
    <property type="match status" value="1"/>
</dbReference>
<dbReference type="GO" id="GO:0010008">
    <property type="term" value="C:endosome membrane"/>
    <property type="evidence" value="ECO:0007669"/>
    <property type="project" value="UniProtKB-SubCell"/>
</dbReference>
<keyword evidence="10" id="KW-0472">Membrane</keyword>
<dbReference type="FunFam" id="3.50.30.30:FF:000007">
    <property type="entry name" value="Signal peptide peptidase-like 3"/>
    <property type="match status" value="1"/>
</dbReference>
<dbReference type="PANTHER" id="PTHR12174:SF90">
    <property type="entry name" value="SIGNAL PEPTIDE PEPTIDASE-LIKE 3"/>
    <property type="match status" value="1"/>
</dbReference>
<comment type="caution">
    <text evidence="14">The sequence shown here is derived from an EMBL/GenBank/DDBJ whole genome shotgun (WGS) entry which is preliminary data.</text>
</comment>
<comment type="function">
    <text evidence="1">Intramembrane-cleaving aspartic protease (I-CLiP) that cleaves type II membrane signal peptides in the hydrophobic plane of the membrane.</text>
</comment>
<keyword evidence="15" id="KW-1185">Reference proteome</keyword>
<dbReference type="GO" id="GO:0098554">
    <property type="term" value="C:cytoplasmic side of endoplasmic reticulum membrane"/>
    <property type="evidence" value="ECO:0007669"/>
    <property type="project" value="TreeGrafter"/>
</dbReference>
<dbReference type="EC" id="3.2.1.113" evidence="14"/>
<keyword evidence="8 14" id="KW-0378">Hydrolase</keyword>
<evidence type="ECO:0000256" key="7">
    <source>
        <dbReference type="ARBA" id="ARBA00022753"/>
    </source>
</evidence>
<dbReference type="Pfam" id="PF02225">
    <property type="entry name" value="PA"/>
    <property type="match status" value="1"/>
</dbReference>
<accession>A0A2G9HNQ7</accession>
<reference evidence="15" key="1">
    <citation type="journal article" date="2018" name="Gigascience">
        <title>Genome assembly of the Pink Ipe (Handroanthus impetiginosus, Bignoniaceae), a highly valued, ecologically keystone Neotropical timber forest tree.</title>
        <authorList>
            <person name="Silva-Junior O.B."/>
            <person name="Grattapaglia D."/>
            <person name="Novaes E."/>
            <person name="Collevatti R.G."/>
        </authorList>
    </citation>
    <scope>NUCLEOTIDE SEQUENCE [LARGE SCALE GENOMIC DNA]</scope>
    <source>
        <strain evidence="15">cv. UFG-1</strain>
    </source>
</reference>
<evidence type="ECO:0000256" key="6">
    <source>
        <dbReference type="ARBA" id="ARBA00022729"/>
    </source>
</evidence>
<feature type="chain" id="PRO_5013674865" evidence="12">
    <location>
        <begin position="25"/>
        <end position="229"/>
    </location>
</feature>
<evidence type="ECO:0000313" key="15">
    <source>
        <dbReference type="Proteomes" id="UP000231279"/>
    </source>
</evidence>
<evidence type="ECO:0000256" key="8">
    <source>
        <dbReference type="ARBA" id="ARBA00022801"/>
    </source>
</evidence>
<sequence>MAPGLLTIFQFGICLFFMSSIAVGDEAAHGGAGGAPAACRNDFPLLKVNRWVNGAEKEPLVGLSAGFGSILPEDIKQAQRLPAMFSKPLNCCSPSSFKLSGSIALALRGECDFTTKAKIAQEGGAAALVVINTQEGLTEMGCSNDTALNISIPVITISESGGEELNKSMADGMKVELLLYSPTRPIVDYSVVFLWLMSIGSIVTASLWSEITESKQRDGSSNELSPKVP</sequence>
<dbReference type="EMBL" id="NKXS01001340">
    <property type="protein sequence ID" value="PIN19073.1"/>
    <property type="molecule type" value="Genomic_DNA"/>
</dbReference>
<keyword evidence="6 12" id="KW-0732">Signal</keyword>
<dbReference type="InterPro" id="IPR007369">
    <property type="entry name" value="Peptidase_A22B_SPP"/>
</dbReference>
<keyword evidence="4" id="KW-0645">Protease</keyword>
<dbReference type="GO" id="GO:0033619">
    <property type="term" value="P:membrane protein proteolysis"/>
    <property type="evidence" value="ECO:0007669"/>
    <property type="project" value="TreeGrafter"/>
</dbReference>
<keyword evidence="14" id="KW-0326">Glycosidase</keyword>
<feature type="signal peptide" evidence="12">
    <location>
        <begin position="1"/>
        <end position="24"/>
    </location>
</feature>
<keyword evidence="7" id="KW-0967">Endosome</keyword>
<dbReference type="GO" id="GO:0030660">
    <property type="term" value="C:Golgi-associated vesicle membrane"/>
    <property type="evidence" value="ECO:0007669"/>
    <property type="project" value="TreeGrafter"/>
</dbReference>
<dbReference type="GO" id="GO:0042500">
    <property type="term" value="F:aspartic endopeptidase activity, intramembrane cleaving"/>
    <property type="evidence" value="ECO:0007669"/>
    <property type="project" value="InterPro"/>
</dbReference>
<dbReference type="GO" id="GO:0004571">
    <property type="term" value="F:mannosyl-oligosaccharide 1,2-alpha-mannosidase activity"/>
    <property type="evidence" value="ECO:0007669"/>
    <property type="project" value="UniProtKB-EC"/>
</dbReference>
<dbReference type="InterPro" id="IPR003137">
    <property type="entry name" value="PA_domain"/>
</dbReference>
<keyword evidence="9" id="KW-1133">Transmembrane helix</keyword>
<dbReference type="InterPro" id="IPR046450">
    <property type="entry name" value="PA_dom_sf"/>
</dbReference>
<dbReference type="SUPFAM" id="SSF52025">
    <property type="entry name" value="PA domain"/>
    <property type="match status" value="1"/>
</dbReference>
<dbReference type="GO" id="GO:0098553">
    <property type="term" value="C:lumenal side of endoplasmic reticulum membrane"/>
    <property type="evidence" value="ECO:0007669"/>
    <property type="project" value="TreeGrafter"/>
</dbReference>
<organism evidence="14 15">
    <name type="scientific">Handroanthus impetiginosus</name>
    <dbReference type="NCBI Taxonomy" id="429701"/>
    <lineage>
        <taxon>Eukaryota</taxon>
        <taxon>Viridiplantae</taxon>
        <taxon>Streptophyta</taxon>
        <taxon>Embryophyta</taxon>
        <taxon>Tracheophyta</taxon>
        <taxon>Spermatophyta</taxon>
        <taxon>Magnoliopsida</taxon>
        <taxon>eudicotyledons</taxon>
        <taxon>Gunneridae</taxon>
        <taxon>Pentapetalae</taxon>
        <taxon>asterids</taxon>
        <taxon>lamiids</taxon>
        <taxon>Lamiales</taxon>
        <taxon>Bignoniaceae</taxon>
        <taxon>Crescentiina</taxon>
        <taxon>Tabebuia alliance</taxon>
        <taxon>Handroanthus</taxon>
    </lineage>
</organism>
<gene>
    <name evidence="14" type="ORF">CDL12_08242</name>
</gene>
<evidence type="ECO:0000256" key="11">
    <source>
        <dbReference type="ARBA" id="ARBA00023180"/>
    </source>
</evidence>
<keyword evidence="11" id="KW-0325">Glycoprotein</keyword>
<evidence type="ECO:0000313" key="14">
    <source>
        <dbReference type="EMBL" id="PIN19073.1"/>
    </source>
</evidence>
<dbReference type="PANTHER" id="PTHR12174">
    <property type="entry name" value="SIGNAL PEPTIDE PEPTIDASE"/>
    <property type="match status" value="1"/>
</dbReference>
<comment type="subcellular location">
    <subcellularLocation>
        <location evidence="2">Endosome membrane</location>
        <topology evidence="2">Multi-pass membrane protein</topology>
    </subcellularLocation>
</comment>
<evidence type="ECO:0000256" key="4">
    <source>
        <dbReference type="ARBA" id="ARBA00022670"/>
    </source>
</evidence>
<feature type="domain" description="PA" evidence="13">
    <location>
        <begin position="92"/>
        <end position="165"/>
    </location>
</feature>
<dbReference type="Proteomes" id="UP000231279">
    <property type="component" value="Unassembled WGS sequence"/>
</dbReference>
<evidence type="ECO:0000256" key="10">
    <source>
        <dbReference type="ARBA" id="ARBA00023136"/>
    </source>
</evidence>
<keyword evidence="5" id="KW-0812">Transmembrane</keyword>
<dbReference type="GO" id="GO:0005765">
    <property type="term" value="C:lysosomal membrane"/>
    <property type="evidence" value="ECO:0007669"/>
    <property type="project" value="TreeGrafter"/>
</dbReference>
<evidence type="ECO:0000256" key="2">
    <source>
        <dbReference type="ARBA" id="ARBA00004337"/>
    </source>
</evidence>
<dbReference type="AlphaFoldDB" id="A0A2G9HNQ7"/>
<protein>
    <submittedName>
        <fullName evidence="14">Mannosyl-oligosaccharide 1,2-alpha-mannosidase</fullName>
        <ecNumber evidence="14">3.2.1.113</ecNumber>
    </submittedName>
</protein>
<evidence type="ECO:0000256" key="12">
    <source>
        <dbReference type="SAM" id="SignalP"/>
    </source>
</evidence>
<evidence type="ECO:0000256" key="9">
    <source>
        <dbReference type="ARBA" id="ARBA00022989"/>
    </source>
</evidence>
<proteinExistence type="inferred from homology"/>
<evidence type="ECO:0000259" key="13">
    <source>
        <dbReference type="Pfam" id="PF02225"/>
    </source>
</evidence>